<dbReference type="Gene3D" id="2.60.40.1670">
    <property type="entry name" value="beta-sandwich domain of Sec23/24"/>
    <property type="match status" value="1"/>
</dbReference>
<accession>A0A9P8PVL3</accession>
<dbReference type="GO" id="GO:0030127">
    <property type="term" value="C:COPII vesicle coat"/>
    <property type="evidence" value="ECO:0007669"/>
    <property type="project" value="InterPro"/>
</dbReference>
<reference evidence="12" key="2">
    <citation type="submission" date="2021-01" db="EMBL/GenBank/DDBJ databases">
        <authorList>
            <person name="Schikora-Tamarit M.A."/>
        </authorList>
    </citation>
    <scope>NUCLEOTIDE SEQUENCE</scope>
    <source>
        <strain evidence="12">CBS6341</strain>
    </source>
</reference>
<evidence type="ECO:0000259" key="7">
    <source>
        <dbReference type="Pfam" id="PF00626"/>
    </source>
</evidence>
<evidence type="ECO:0000256" key="6">
    <source>
        <dbReference type="SAM" id="MobiDB-lite"/>
    </source>
</evidence>
<dbReference type="InterPro" id="IPR029006">
    <property type="entry name" value="ADF-H/Gelsolin-like_dom_sf"/>
</dbReference>
<dbReference type="SUPFAM" id="SSF81811">
    <property type="entry name" value="Helical domain of Sec23/24"/>
    <property type="match status" value="1"/>
</dbReference>
<dbReference type="Gene3D" id="1.20.120.730">
    <property type="entry name" value="Sec23/Sec24 helical domain"/>
    <property type="match status" value="1"/>
</dbReference>
<dbReference type="PANTHER" id="PTHR13803:SF4">
    <property type="entry name" value="SECRETORY 24CD, ISOFORM C"/>
    <property type="match status" value="1"/>
</dbReference>
<keyword evidence="13" id="KW-1185">Reference proteome</keyword>
<dbReference type="InterPro" id="IPR050550">
    <property type="entry name" value="SEC23_SEC24_subfamily"/>
</dbReference>
<sequence length="923" mass="105770">MDHINNGVQNLSIDKTKKKRRAFHDLNAVNQQSNFNNNFGQPFTQNSLPSSNQPTPQLNQNQFPQSFTPQLDQQQQPFASQFTPHSQFNSLTPQQQFTPQFTPQQQFTPQFASQQQFTPQRNQQSQYEDAFAKGDILSAPFVRLVQQKEYYTKPFNTLQNTVPPTATTRLITNDEGVASPAFKRLSLYNIPVSESLRLKSGLPLGLTVRPFAPTNESIPEVDFTELIEGPIRCNRCRTFINPHFEFNHQQKFKCKMCGFPNNHVPYEYNSPIDPQTNFRADKYQRPELHKGVYDILVPKNYAIDGKDQLPLHIVYLIDVSASNDIISTITEAIRESLDYLNPLIKIAIITFDSTIHFYNLNKSRPEVHIVSDLDDPFVPFADIFADPREVSWGITDCLNQINELYNDFKSIENCYGSALKVASQLLKEVGGGKIISTLSKLPNYGPGKLTINSQIGGSHLFKAENKFYTDLSNEFINNHVGLDLFVFNSQSIDLINSSLPVFKTNGNLRDYSNFIPDRDLRRFKNDLISSITSIVGFQGELKTRVSNGLSIQSYYGNITDQNSPKFPILSTEQEVSILFKYDNVLNKKDDVYFQTSVLYTGIDGKRRIRIINMVVSITEQITEVFSFANQDIISNIIIKNCLNFLPNQEPLEVKKSTTLKLIEIYKNFRTHCENSNLISNQLVLPNSLNLLLPLILSFQKSKIFKSNGIQDARIFDYYLLNSLPLENLLYKLYPIAFQLHNLGENDAIFDEFDNFIVENEPVRLSSQFVINGGVYLFFNGLELFLYVTPNANPNLLLDLFDVQSLDEILPFLPQLNTKISQQARNIVKFVSNYLRLNDQINIKLIRKGIESDNEIMDLLIEDRSNDKTESYMEFISFIHKRIKRELENKGSKNNNYNYDNVNVFNNQTVGATAHYSQEHLAHI</sequence>
<dbReference type="GO" id="GO:0000139">
    <property type="term" value="C:Golgi membrane"/>
    <property type="evidence" value="ECO:0007669"/>
    <property type="project" value="UniProtKB-SubCell"/>
</dbReference>
<evidence type="ECO:0000259" key="10">
    <source>
        <dbReference type="Pfam" id="PF04815"/>
    </source>
</evidence>
<evidence type="ECO:0000256" key="3">
    <source>
        <dbReference type="ARBA" id="ARBA00022448"/>
    </source>
</evidence>
<dbReference type="AlphaFoldDB" id="A0A9P8PVL3"/>
<dbReference type="SUPFAM" id="SSF81995">
    <property type="entry name" value="beta-sandwich domain of Sec23/24"/>
    <property type="match status" value="1"/>
</dbReference>
<feature type="region of interest" description="Disordered" evidence="6">
    <location>
        <begin position="29"/>
        <end position="91"/>
    </location>
</feature>
<dbReference type="Gene3D" id="3.40.20.10">
    <property type="entry name" value="Severin"/>
    <property type="match status" value="1"/>
</dbReference>
<feature type="domain" description="Sec23/Sec24 trunk" evidence="9">
    <location>
        <begin position="309"/>
        <end position="529"/>
    </location>
</feature>
<keyword evidence="4" id="KW-0653">Protein transport</keyword>
<dbReference type="Pfam" id="PF00626">
    <property type="entry name" value="Gelsolin"/>
    <property type="match status" value="1"/>
</dbReference>
<name>A0A9P8PVL3_9ASCO</name>
<comment type="similarity">
    <text evidence="2">Belongs to the SEC23/SEC24 family. SEC24 subfamily.</text>
</comment>
<dbReference type="InterPro" id="IPR012990">
    <property type="entry name" value="Beta-sandwich_Sec23_24"/>
</dbReference>
<evidence type="ECO:0000313" key="12">
    <source>
        <dbReference type="EMBL" id="KAH3678204.1"/>
    </source>
</evidence>
<evidence type="ECO:0000256" key="5">
    <source>
        <dbReference type="ARBA" id="ARBA00023034"/>
    </source>
</evidence>
<evidence type="ECO:0000256" key="2">
    <source>
        <dbReference type="ARBA" id="ARBA00008334"/>
    </source>
</evidence>
<dbReference type="InterPro" id="IPR007123">
    <property type="entry name" value="Gelsolin-like_dom"/>
</dbReference>
<dbReference type="Pfam" id="PF04810">
    <property type="entry name" value="zf-Sec23_Sec24"/>
    <property type="match status" value="1"/>
</dbReference>
<evidence type="ECO:0000259" key="9">
    <source>
        <dbReference type="Pfam" id="PF04811"/>
    </source>
</evidence>
<feature type="compositionally biased region" description="Low complexity" evidence="6">
    <location>
        <begin position="29"/>
        <end position="43"/>
    </location>
</feature>
<dbReference type="Proteomes" id="UP000769528">
    <property type="component" value="Unassembled WGS sequence"/>
</dbReference>
<keyword evidence="3" id="KW-0813">Transport</keyword>
<dbReference type="InterPro" id="IPR006896">
    <property type="entry name" value="Sec23/24_trunk_dom"/>
</dbReference>
<feature type="compositionally biased region" description="Polar residues" evidence="6">
    <location>
        <begin position="44"/>
        <end position="91"/>
    </location>
</feature>
<dbReference type="Pfam" id="PF08033">
    <property type="entry name" value="Sec23_BS"/>
    <property type="match status" value="1"/>
</dbReference>
<dbReference type="Gene3D" id="2.30.30.380">
    <property type="entry name" value="Zn-finger domain of Sec23/24"/>
    <property type="match status" value="1"/>
</dbReference>
<evidence type="ECO:0000256" key="1">
    <source>
        <dbReference type="ARBA" id="ARBA00004394"/>
    </source>
</evidence>
<dbReference type="Gene3D" id="3.40.50.410">
    <property type="entry name" value="von Willebrand factor, type A domain"/>
    <property type="match status" value="1"/>
</dbReference>
<dbReference type="EMBL" id="JAEUBF010000485">
    <property type="protein sequence ID" value="KAH3678204.1"/>
    <property type="molecule type" value="Genomic_DNA"/>
</dbReference>
<dbReference type="GO" id="GO:0006886">
    <property type="term" value="P:intracellular protein transport"/>
    <property type="evidence" value="ECO:0007669"/>
    <property type="project" value="InterPro"/>
</dbReference>
<comment type="caution">
    <text evidence="12">The sequence shown here is derived from an EMBL/GenBank/DDBJ whole genome shotgun (WGS) entry which is preliminary data.</text>
</comment>
<gene>
    <name evidence="12" type="ORF">WICMUC_001633</name>
</gene>
<dbReference type="SUPFAM" id="SSF82754">
    <property type="entry name" value="C-terminal, gelsolin-like domain of Sec23/24"/>
    <property type="match status" value="1"/>
</dbReference>
<dbReference type="GO" id="GO:0008270">
    <property type="term" value="F:zinc ion binding"/>
    <property type="evidence" value="ECO:0007669"/>
    <property type="project" value="InterPro"/>
</dbReference>
<dbReference type="Pfam" id="PF04815">
    <property type="entry name" value="Sec23_helical"/>
    <property type="match status" value="1"/>
</dbReference>
<dbReference type="GO" id="GO:0000149">
    <property type="term" value="F:SNARE binding"/>
    <property type="evidence" value="ECO:0007669"/>
    <property type="project" value="TreeGrafter"/>
</dbReference>
<dbReference type="Pfam" id="PF04811">
    <property type="entry name" value="Sec23_trunk"/>
    <property type="match status" value="1"/>
</dbReference>
<comment type="subcellular location">
    <subcellularLocation>
        <location evidence="1">Golgi apparatus membrane</location>
    </subcellularLocation>
</comment>
<reference evidence="12" key="1">
    <citation type="journal article" date="2021" name="Open Biol.">
        <title>Shared evolutionary footprints suggest mitochondrial oxidative damage underlies multiple complex I losses in fungi.</title>
        <authorList>
            <person name="Schikora-Tamarit M.A."/>
            <person name="Marcet-Houben M."/>
            <person name="Nosek J."/>
            <person name="Gabaldon T."/>
        </authorList>
    </citation>
    <scope>NUCLEOTIDE SEQUENCE</scope>
    <source>
        <strain evidence="12">CBS6341</strain>
    </source>
</reference>
<dbReference type="InterPro" id="IPR006895">
    <property type="entry name" value="Znf_Sec23_Sec24"/>
</dbReference>
<feature type="domain" description="Gelsolin-like" evidence="7">
    <location>
        <begin position="757"/>
        <end position="815"/>
    </location>
</feature>
<dbReference type="InterPro" id="IPR006900">
    <property type="entry name" value="Sec23/24_helical_dom"/>
</dbReference>
<dbReference type="InterPro" id="IPR036180">
    <property type="entry name" value="Gelsolin-like_dom_sf"/>
</dbReference>
<feature type="domain" description="Sec23/Sec24 helical" evidence="10">
    <location>
        <begin position="629"/>
        <end position="729"/>
    </location>
</feature>
<feature type="domain" description="Sec23/Sec24 beta-sandwich" evidence="11">
    <location>
        <begin position="536"/>
        <end position="617"/>
    </location>
</feature>
<dbReference type="SUPFAM" id="SSF53300">
    <property type="entry name" value="vWA-like"/>
    <property type="match status" value="1"/>
</dbReference>
<feature type="domain" description="Zinc finger Sec23/Sec24-type" evidence="8">
    <location>
        <begin position="230"/>
        <end position="268"/>
    </location>
</feature>
<evidence type="ECO:0000259" key="11">
    <source>
        <dbReference type="Pfam" id="PF08033"/>
    </source>
</evidence>
<dbReference type="InterPro" id="IPR036465">
    <property type="entry name" value="vWFA_dom_sf"/>
</dbReference>
<proteinExistence type="inferred from homology"/>
<dbReference type="InterPro" id="IPR036174">
    <property type="entry name" value="Znf_Sec23_Sec24_sf"/>
</dbReference>
<dbReference type="GO" id="GO:0090110">
    <property type="term" value="P:COPII-coated vesicle cargo loading"/>
    <property type="evidence" value="ECO:0007669"/>
    <property type="project" value="TreeGrafter"/>
</dbReference>
<dbReference type="SUPFAM" id="SSF82919">
    <property type="entry name" value="Zn-finger domain of Sec23/24"/>
    <property type="match status" value="1"/>
</dbReference>
<evidence type="ECO:0000259" key="8">
    <source>
        <dbReference type="Pfam" id="PF04810"/>
    </source>
</evidence>
<dbReference type="PANTHER" id="PTHR13803">
    <property type="entry name" value="SEC24-RELATED PROTEIN"/>
    <property type="match status" value="1"/>
</dbReference>
<evidence type="ECO:0000313" key="13">
    <source>
        <dbReference type="Proteomes" id="UP000769528"/>
    </source>
</evidence>
<dbReference type="GO" id="GO:0070971">
    <property type="term" value="C:endoplasmic reticulum exit site"/>
    <property type="evidence" value="ECO:0007669"/>
    <property type="project" value="TreeGrafter"/>
</dbReference>
<evidence type="ECO:0000256" key="4">
    <source>
        <dbReference type="ARBA" id="ARBA00022927"/>
    </source>
</evidence>
<organism evidence="12 13">
    <name type="scientific">Wickerhamomyces mucosus</name>
    <dbReference type="NCBI Taxonomy" id="1378264"/>
    <lineage>
        <taxon>Eukaryota</taxon>
        <taxon>Fungi</taxon>
        <taxon>Dikarya</taxon>
        <taxon>Ascomycota</taxon>
        <taxon>Saccharomycotina</taxon>
        <taxon>Saccharomycetes</taxon>
        <taxon>Phaffomycetales</taxon>
        <taxon>Wickerhamomycetaceae</taxon>
        <taxon>Wickerhamomyces</taxon>
    </lineage>
</organism>
<dbReference type="InterPro" id="IPR036175">
    <property type="entry name" value="Sec23/24_helical_dom_sf"/>
</dbReference>
<protein>
    <submittedName>
        <fullName evidence="12">Uncharacterized protein</fullName>
    </submittedName>
</protein>
<dbReference type="OrthoDB" id="49016at2759"/>
<keyword evidence="5" id="KW-0333">Golgi apparatus</keyword>